<dbReference type="EMBL" id="JARJCW010000158">
    <property type="protein sequence ID" value="KAJ7190060.1"/>
    <property type="molecule type" value="Genomic_DNA"/>
</dbReference>
<dbReference type="Proteomes" id="UP001219525">
    <property type="component" value="Unassembled WGS sequence"/>
</dbReference>
<protein>
    <submittedName>
        <fullName evidence="1">Uncharacterized protein</fullName>
    </submittedName>
</protein>
<evidence type="ECO:0000313" key="1">
    <source>
        <dbReference type="EMBL" id="KAJ7190060.1"/>
    </source>
</evidence>
<dbReference type="AlphaFoldDB" id="A0AAD6ULS7"/>
<proteinExistence type="predicted"/>
<reference evidence="1" key="1">
    <citation type="submission" date="2023-03" db="EMBL/GenBank/DDBJ databases">
        <title>Massive genome expansion in bonnet fungi (Mycena s.s.) driven by repeated elements and novel gene families across ecological guilds.</title>
        <authorList>
            <consortium name="Lawrence Berkeley National Laboratory"/>
            <person name="Harder C.B."/>
            <person name="Miyauchi S."/>
            <person name="Viragh M."/>
            <person name="Kuo A."/>
            <person name="Thoen E."/>
            <person name="Andreopoulos B."/>
            <person name="Lu D."/>
            <person name="Skrede I."/>
            <person name="Drula E."/>
            <person name="Henrissat B."/>
            <person name="Morin E."/>
            <person name="Kohler A."/>
            <person name="Barry K."/>
            <person name="LaButti K."/>
            <person name="Morin E."/>
            <person name="Salamov A."/>
            <person name="Lipzen A."/>
            <person name="Mereny Z."/>
            <person name="Hegedus B."/>
            <person name="Baldrian P."/>
            <person name="Stursova M."/>
            <person name="Weitz H."/>
            <person name="Taylor A."/>
            <person name="Grigoriev I.V."/>
            <person name="Nagy L.G."/>
            <person name="Martin F."/>
            <person name="Kauserud H."/>
        </authorList>
    </citation>
    <scope>NUCLEOTIDE SEQUENCE</scope>
    <source>
        <strain evidence="1">9144</strain>
    </source>
</reference>
<keyword evidence="2" id="KW-1185">Reference proteome</keyword>
<sequence>MRAGLANDNGSIVKGDARTCLAGDKHNVRAGLTGDKDGTHAGLATDNGNGWADLAVVKGDAHTGLTIVKGEARNEQGHPLCEACSVWDGCVASPPVTPVVDEIRTCRVTWARLCRNLLMPIHGRISGRVAACTNNT</sequence>
<evidence type="ECO:0000313" key="2">
    <source>
        <dbReference type="Proteomes" id="UP001219525"/>
    </source>
</evidence>
<comment type="caution">
    <text evidence="1">The sequence shown here is derived from an EMBL/GenBank/DDBJ whole genome shotgun (WGS) entry which is preliminary data.</text>
</comment>
<gene>
    <name evidence="1" type="ORF">GGX14DRAFT_408316</name>
</gene>
<accession>A0AAD6ULS7</accession>
<organism evidence="1 2">
    <name type="scientific">Mycena pura</name>
    <dbReference type="NCBI Taxonomy" id="153505"/>
    <lineage>
        <taxon>Eukaryota</taxon>
        <taxon>Fungi</taxon>
        <taxon>Dikarya</taxon>
        <taxon>Basidiomycota</taxon>
        <taxon>Agaricomycotina</taxon>
        <taxon>Agaricomycetes</taxon>
        <taxon>Agaricomycetidae</taxon>
        <taxon>Agaricales</taxon>
        <taxon>Marasmiineae</taxon>
        <taxon>Mycenaceae</taxon>
        <taxon>Mycena</taxon>
    </lineage>
</organism>
<name>A0AAD6ULS7_9AGAR</name>